<keyword evidence="5" id="KW-1185">Reference proteome</keyword>
<dbReference type="EMBL" id="BAAAKV010000042">
    <property type="protein sequence ID" value="GAA1182461.1"/>
    <property type="molecule type" value="Genomic_DNA"/>
</dbReference>
<evidence type="ECO:0000256" key="1">
    <source>
        <dbReference type="ARBA" id="ARBA00023236"/>
    </source>
</evidence>
<organism evidence="4 5">
    <name type="scientific">Streptomyces hebeiensis</name>
    <dbReference type="NCBI Taxonomy" id="229486"/>
    <lineage>
        <taxon>Bacteria</taxon>
        <taxon>Bacillati</taxon>
        <taxon>Actinomycetota</taxon>
        <taxon>Actinomycetes</taxon>
        <taxon>Kitasatosporales</taxon>
        <taxon>Streptomycetaceae</taxon>
        <taxon>Streptomyces</taxon>
    </lineage>
</organism>
<dbReference type="InterPro" id="IPR003959">
    <property type="entry name" value="ATPase_AAA_core"/>
</dbReference>
<dbReference type="SUPFAM" id="SSF52540">
    <property type="entry name" value="P-loop containing nucleoside triphosphate hydrolases"/>
    <property type="match status" value="1"/>
</dbReference>
<feature type="domain" description="ATPase AAA-type core" evidence="3">
    <location>
        <begin position="230"/>
        <end position="322"/>
    </location>
</feature>
<accession>A0ABN1UZI7</accession>
<proteinExistence type="predicted"/>
<name>A0ABN1UZI7_9ACTN</name>
<protein>
    <submittedName>
        <fullName evidence="4">AAA family ATPase</fullName>
    </submittedName>
</protein>
<dbReference type="PANTHER" id="PTHR32182:SF22">
    <property type="entry name" value="ATP-DEPENDENT ENDONUCLEASE, OLD FAMILY-RELATED"/>
    <property type="match status" value="1"/>
</dbReference>
<gene>
    <name evidence="4" type="ORF">GCM10009654_44660</name>
</gene>
<dbReference type="Gene3D" id="3.40.50.300">
    <property type="entry name" value="P-loop containing nucleotide triphosphate hydrolases"/>
    <property type="match status" value="2"/>
</dbReference>
<dbReference type="Pfam" id="PF13175">
    <property type="entry name" value="AAA_15"/>
    <property type="match status" value="1"/>
</dbReference>
<dbReference type="Proteomes" id="UP001501371">
    <property type="component" value="Unassembled WGS sequence"/>
</dbReference>
<dbReference type="InterPro" id="IPR027417">
    <property type="entry name" value="P-loop_NTPase"/>
</dbReference>
<evidence type="ECO:0000313" key="4">
    <source>
        <dbReference type="EMBL" id="GAA1182461.1"/>
    </source>
</evidence>
<dbReference type="Pfam" id="PF13304">
    <property type="entry name" value="AAA_21"/>
    <property type="match status" value="1"/>
</dbReference>
<evidence type="ECO:0000259" key="2">
    <source>
        <dbReference type="Pfam" id="PF13175"/>
    </source>
</evidence>
<keyword evidence="1" id="KW-0227">DNA damage</keyword>
<dbReference type="PIRSF" id="PIRSF029347">
    <property type="entry name" value="RecF"/>
    <property type="match status" value="1"/>
</dbReference>
<dbReference type="InterPro" id="IPR041685">
    <property type="entry name" value="AAA_GajA/Old/RecF-like"/>
</dbReference>
<keyword evidence="1" id="KW-0742">SOS response</keyword>
<dbReference type="PANTHER" id="PTHR32182">
    <property type="entry name" value="DNA REPLICATION AND REPAIR PROTEIN RECF"/>
    <property type="match status" value="1"/>
</dbReference>
<feature type="domain" description="Endonuclease GajA/Old nuclease/RecF-like AAA" evidence="2">
    <location>
        <begin position="7"/>
        <end position="49"/>
    </location>
</feature>
<reference evidence="4 5" key="1">
    <citation type="journal article" date="2019" name="Int. J. Syst. Evol. Microbiol.">
        <title>The Global Catalogue of Microorganisms (GCM) 10K type strain sequencing project: providing services to taxonomists for standard genome sequencing and annotation.</title>
        <authorList>
            <consortium name="The Broad Institute Genomics Platform"/>
            <consortium name="The Broad Institute Genome Sequencing Center for Infectious Disease"/>
            <person name="Wu L."/>
            <person name="Ma J."/>
        </authorList>
    </citation>
    <scope>NUCLEOTIDE SEQUENCE [LARGE SCALE GENOMIC DNA]</scope>
    <source>
        <strain evidence="4 5">JCM 12696</strain>
    </source>
</reference>
<comment type="caution">
    <text evidence="4">The sequence shown here is derived from an EMBL/GenBank/DDBJ whole genome shotgun (WGS) entry which is preliminary data.</text>
</comment>
<dbReference type="InterPro" id="IPR014555">
    <property type="entry name" value="RecF-like"/>
</dbReference>
<sequence>MTMSRRVRRITVSGYKSIEQVELALSPVTVLVGPNGAGKTNFIEAVELLGRIADGELGMEVGLRGGAVAMLHDVAKGSAGIGLRVEADESDLVNAYEATLVPSHRGELVFGREVVEFHDKTRSEQPLKQEIGRGHSESKLAEAAEEGPFRAGGVARHTLDILRGCRVYHFHDTTPGAPVKQPGYASDTEVLHPDARNLAAFLRRMGEEHPAAYKQIVRTVRSVAPFFREFVLTEDAATRVLLRWKQFGSDTVFPPDALSDGTLRFICLVVLLLQPRPPALLVLDEPELGLHPFAITVLAELFRSAAGHSQILAATQSVTLVDQFGLDELVVAERVDGSTKLHRPDPEALAAWLDSYSLGDLWLKNLLGGRPRPERER</sequence>
<evidence type="ECO:0000259" key="3">
    <source>
        <dbReference type="Pfam" id="PF13304"/>
    </source>
</evidence>
<evidence type="ECO:0000313" key="5">
    <source>
        <dbReference type="Proteomes" id="UP001501371"/>
    </source>
</evidence>